<accession>A0A1J5PZY7</accession>
<dbReference type="EMBL" id="MLJW01004865">
    <property type="protein sequence ID" value="OIQ69189.1"/>
    <property type="molecule type" value="Genomic_DNA"/>
</dbReference>
<organism evidence="1">
    <name type="scientific">mine drainage metagenome</name>
    <dbReference type="NCBI Taxonomy" id="410659"/>
    <lineage>
        <taxon>unclassified sequences</taxon>
        <taxon>metagenomes</taxon>
        <taxon>ecological metagenomes</taxon>
    </lineage>
</organism>
<reference evidence="1" key="1">
    <citation type="submission" date="2016-10" db="EMBL/GenBank/DDBJ databases">
        <title>Sequence of Gallionella enrichment culture.</title>
        <authorList>
            <person name="Poehlein A."/>
            <person name="Muehling M."/>
            <person name="Daniel R."/>
        </authorList>
    </citation>
    <scope>NUCLEOTIDE SEQUENCE</scope>
</reference>
<comment type="caution">
    <text evidence="1">The sequence shown here is derived from an EMBL/GenBank/DDBJ whole genome shotgun (WGS) entry which is preliminary data.</text>
</comment>
<evidence type="ECO:0000313" key="1">
    <source>
        <dbReference type="EMBL" id="OIQ69189.1"/>
    </source>
</evidence>
<proteinExistence type="predicted"/>
<sequence length="41" mass="4630">MKTSHKIVLYAALLGLLLLVFALYGRPEFMLSLATQLWGCF</sequence>
<name>A0A1J5PZY7_9ZZZZ</name>
<protein>
    <submittedName>
        <fullName evidence="1">Uncharacterized protein</fullName>
    </submittedName>
</protein>
<dbReference type="AlphaFoldDB" id="A0A1J5PZY7"/>
<gene>
    <name evidence="1" type="ORF">GALL_492120</name>
</gene>